<keyword evidence="3 9" id="KW-0645">Protease</keyword>
<reference evidence="9 10" key="1">
    <citation type="submission" date="2024-02" db="EMBL/GenBank/DDBJ databases">
        <title>De novo assembly and annotation of 12 fungi associated with fruit tree decline syndrome in Ontario, Canada.</title>
        <authorList>
            <person name="Sulman M."/>
            <person name="Ellouze W."/>
            <person name="Ilyukhin E."/>
        </authorList>
    </citation>
    <scope>NUCLEOTIDE SEQUENCE [LARGE SCALE GENOMIC DNA]</scope>
    <source>
        <strain evidence="9 10">M11/M66-122</strain>
    </source>
</reference>
<dbReference type="Gene3D" id="3.90.70.10">
    <property type="entry name" value="Cysteine proteinases"/>
    <property type="match status" value="1"/>
</dbReference>
<dbReference type="GO" id="GO:0070628">
    <property type="term" value="F:proteasome binding"/>
    <property type="evidence" value="ECO:0007669"/>
    <property type="project" value="TreeGrafter"/>
</dbReference>
<dbReference type="PROSITE" id="PS50235">
    <property type="entry name" value="USP_3"/>
    <property type="match status" value="1"/>
</dbReference>
<dbReference type="InterPro" id="IPR028889">
    <property type="entry name" value="USP"/>
</dbReference>
<dbReference type="Pfam" id="PF00443">
    <property type="entry name" value="UCH"/>
    <property type="match status" value="1"/>
</dbReference>
<protein>
    <recommendedName>
        <fullName evidence="2">ubiquitinyl hydrolase 1</fullName>
        <ecNumber evidence="2">3.4.19.12</ecNumber>
    </recommendedName>
</protein>
<dbReference type="InterPro" id="IPR001394">
    <property type="entry name" value="Peptidase_C19_UCH"/>
</dbReference>
<keyword evidence="4" id="KW-0833">Ubl conjugation pathway</keyword>
<evidence type="ECO:0000256" key="2">
    <source>
        <dbReference type="ARBA" id="ARBA00012759"/>
    </source>
</evidence>
<dbReference type="GO" id="GO:0043161">
    <property type="term" value="P:proteasome-mediated ubiquitin-dependent protein catabolic process"/>
    <property type="evidence" value="ECO:0007669"/>
    <property type="project" value="InterPro"/>
</dbReference>
<evidence type="ECO:0000256" key="1">
    <source>
        <dbReference type="ARBA" id="ARBA00000707"/>
    </source>
</evidence>
<feature type="region of interest" description="Disordered" evidence="7">
    <location>
        <begin position="1035"/>
        <end position="1072"/>
    </location>
</feature>
<evidence type="ECO:0000256" key="7">
    <source>
        <dbReference type="SAM" id="MobiDB-lite"/>
    </source>
</evidence>
<feature type="compositionally biased region" description="Pro residues" evidence="7">
    <location>
        <begin position="688"/>
        <end position="702"/>
    </location>
</feature>
<dbReference type="GO" id="GO:0016579">
    <property type="term" value="P:protein deubiquitination"/>
    <property type="evidence" value="ECO:0007669"/>
    <property type="project" value="InterPro"/>
</dbReference>
<evidence type="ECO:0000313" key="9">
    <source>
        <dbReference type="EMBL" id="KAK7753320.1"/>
    </source>
</evidence>
<feature type="region of interest" description="Disordered" evidence="7">
    <location>
        <begin position="683"/>
        <end position="705"/>
    </location>
</feature>
<dbReference type="InterPro" id="IPR044635">
    <property type="entry name" value="UBP14-like"/>
</dbReference>
<feature type="region of interest" description="Disordered" evidence="7">
    <location>
        <begin position="718"/>
        <end position="772"/>
    </location>
</feature>
<gene>
    <name evidence="9" type="primary">UBP2</name>
    <name evidence="9" type="ORF">SLS62_004610</name>
</gene>
<evidence type="ECO:0000256" key="6">
    <source>
        <dbReference type="ARBA" id="ARBA00022807"/>
    </source>
</evidence>
<evidence type="ECO:0000256" key="4">
    <source>
        <dbReference type="ARBA" id="ARBA00022786"/>
    </source>
</evidence>
<dbReference type="SUPFAM" id="SSF54001">
    <property type="entry name" value="Cysteine proteinases"/>
    <property type="match status" value="1"/>
</dbReference>
<evidence type="ECO:0000313" key="10">
    <source>
        <dbReference type="Proteomes" id="UP001320420"/>
    </source>
</evidence>
<keyword evidence="5" id="KW-0378">Hydrolase</keyword>
<dbReference type="EMBL" id="JAKJXP020000029">
    <property type="protein sequence ID" value="KAK7753320.1"/>
    <property type="molecule type" value="Genomic_DNA"/>
</dbReference>
<dbReference type="EC" id="3.4.19.12" evidence="2"/>
<keyword evidence="10" id="KW-1185">Reference proteome</keyword>
<accession>A0AAN9YTG3</accession>
<dbReference type="GO" id="GO:0004843">
    <property type="term" value="F:cysteine-type deubiquitinase activity"/>
    <property type="evidence" value="ECO:0007669"/>
    <property type="project" value="UniProtKB-EC"/>
</dbReference>
<name>A0AAN9YTG3_9PEZI</name>
<sequence>MGSSILHGTEVEEIELLGRQQREAHQQFRQQENPRAYTSPRALSQFISGKLPELTDRSRCHNHELLSIPTQTFEENQIIFLSTVCAKCHYHFHVKSDAKHSLPYNKEHPNHMLIPHIVKSKEDLRREHTKYSKPEAYVRFVCAARSCNFWLEVTTFTPKLSRNEVDMLRNDGRVQLNLKEARAEDPARYADVPDSYGADSATLLGTYLHDALYNQPPGGGPRKIKKRNKRFKVSFSTDFDPLLRSIGFVEGTDDEDGDPFWLICQPEPRQSITPVGTLRSQVEDVEAEVILLNRSKETIPAWEKLLRAFGGSYSIVKTDLPLSEDDLALLGCLKDYPPGHFAWAARLLSDIRPSHRDKYLQAALRCIRERNEDAVSEIVIYQSQFDTVSTVDKSLQDAYAFFDATGADRDSPDYLLSKYYVIVEADRTDAKKALAQQHLEVIGHHLSKDLVSLINPQLLNDIGAPALQSASGPHKRRMSIKSATQLLGVDAVFSSEMIRDFVLNLTLQQDEKTDREKVAEALEVLSELKRQQDLTDEATKLQEFATFFRETGNIPLDPTPASIQQQPQEEPSDYMNRPPGLRNIGNTCYLNSLLQYFYNVKTVRELINNFDRIKLELDEGTIGKRRTGGNGNTVNLEEAIVARQFVEMLGELFHQLQSTADAAAQPSQKLANTALSSAKDILSERKPPPLPARPSPAPPIPPKEGTDMVQVHVESVNDQLETASSRSSRTLVEEDKATPTDSVIRLVDVDDNNQENRAKDEPPSVLPLPAGQDAQMDDYGAPVSLDEKIALVSQRLEQSERAGTSQQDVEEIIGNILEHLMRAIRPDGPMAEKPDLQADKITETFFTMIVNSTAKTTNENASRLNTAVEEDILNEEIIPERWITAFPHPDKENKVKVTLYAALDRYFTYELLSGGSLARYSTIRSLPPILHICIQRSDASGIKNRNAVAIPDVLYLDRYMEADTGTTLWKVRRRVWAIKERLEELNYRSSQDTQQVIRREGPDDWQTANFFDSWDTQPVDNDVYSIDLDGPLMSDIKIPSKRKSPGSSTTLPPAKRASPEPVTNGDSTSSELTGALDDLEQNLQRLNEMNSAELSDLQKRAETDFDEMKKEKYSLHAVICHGGGMSAGHYWVWMRDFKKNVWYKYNDSMVTEDVRDSQAVLDELNDSGDPYYVAYVRDEMKHDLVEVPQRRRPDTNAVVSDDVEMQTIDGIEPRTKLGAPESRSSKAAEAIGDEPRPYEIL</sequence>
<dbReference type="PANTHER" id="PTHR43982:SF6">
    <property type="entry name" value="UBIQUITIN CARBOXYL-TERMINAL HYDROLASE 2-RELATED"/>
    <property type="match status" value="1"/>
</dbReference>
<feature type="compositionally biased region" description="Polar residues" evidence="7">
    <location>
        <begin position="718"/>
        <end position="730"/>
    </location>
</feature>
<dbReference type="Proteomes" id="UP001320420">
    <property type="component" value="Unassembled WGS sequence"/>
</dbReference>
<evidence type="ECO:0000259" key="8">
    <source>
        <dbReference type="PROSITE" id="PS50235"/>
    </source>
</evidence>
<feature type="region of interest" description="Disordered" evidence="7">
    <location>
        <begin position="1209"/>
        <end position="1241"/>
    </location>
</feature>
<dbReference type="PANTHER" id="PTHR43982">
    <property type="entry name" value="UBIQUITIN CARBOXYL-TERMINAL HYDROLASE"/>
    <property type="match status" value="1"/>
</dbReference>
<comment type="catalytic activity">
    <reaction evidence="1">
        <text>Thiol-dependent hydrolysis of ester, thioester, amide, peptide and isopeptide bonds formed by the C-terminal Gly of ubiquitin (a 76-residue protein attached to proteins as an intracellular targeting signal).</text>
        <dbReference type="EC" id="3.4.19.12"/>
    </reaction>
</comment>
<feature type="domain" description="USP" evidence="8">
    <location>
        <begin position="579"/>
        <end position="1178"/>
    </location>
</feature>
<dbReference type="InterPro" id="IPR038765">
    <property type="entry name" value="Papain-like_cys_pep_sf"/>
</dbReference>
<dbReference type="PROSITE" id="PS00972">
    <property type="entry name" value="USP_1"/>
    <property type="match status" value="1"/>
</dbReference>
<dbReference type="InterPro" id="IPR018200">
    <property type="entry name" value="USP_CS"/>
</dbReference>
<evidence type="ECO:0000256" key="3">
    <source>
        <dbReference type="ARBA" id="ARBA00022670"/>
    </source>
</evidence>
<dbReference type="GO" id="GO:0061136">
    <property type="term" value="P:regulation of proteasomal protein catabolic process"/>
    <property type="evidence" value="ECO:0007669"/>
    <property type="project" value="TreeGrafter"/>
</dbReference>
<proteinExistence type="predicted"/>
<evidence type="ECO:0000256" key="5">
    <source>
        <dbReference type="ARBA" id="ARBA00022801"/>
    </source>
</evidence>
<dbReference type="AlphaFoldDB" id="A0AAN9YTG3"/>
<dbReference type="PROSITE" id="PS00973">
    <property type="entry name" value="USP_2"/>
    <property type="match status" value="1"/>
</dbReference>
<comment type="caution">
    <text evidence="9">The sequence shown here is derived from an EMBL/GenBank/DDBJ whole genome shotgun (WGS) entry which is preliminary data.</text>
</comment>
<keyword evidence="6" id="KW-0788">Thiol protease</keyword>
<organism evidence="9 10">
    <name type="scientific">Diatrype stigma</name>
    <dbReference type="NCBI Taxonomy" id="117547"/>
    <lineage>
        <taxon>Eukaryota</taxon>
        <taxon>Fungi</taxon>
        <taxon>Dikarya</taxon>
        <taxon>Ascomycota</taxon>
        <taxon>Pezizomycotina</taxon>
        <taxon>Sordariomycetes</taxon>
        <taxon>Xylariomycetidae</taxon>
        <taxon>Xylariales</taxon>
        <taxon>Diatrypaceae</taxon>
        <taxon>Diatrype</taxon>
    </lineage>
</organism>